<dbReference type="GO" id="GO:0042797">
    <property type="term" value="P:tRNA transcription by RNA polymerase III"/>
    <property type="evidence" value="ECO:0007669"/>
    <property type="project" value="TreeGrafter"/>
</dbReference>
<evidence type="ECO:0000256" key="1">
    <source>
        <dbReference type="ARBA" id="ARBA00004123"/>
    </source>
</evidence>
<evidence type="ECO:0000256" key="2">
    <source>
        <dbReference type="ARBA" id="ARBA00022478"/>
    </source>
</evidence>
<organism evidence="6 7">
    <name type="scientific">Penicillium chermesinum</name>
    <dbReference type="NCBI Taxonomy" id="63820"/>
    <lineage>
        <taxon>Eukaryota</taxon>
        <taxon>Fungi</taxon>
        <taxon>Dikarya</taxon>
        <taxon>Ascomycota</taxon>
        <taxon>Pezizomycotina</taxon>
        <taxon>Eurotiomycetes</taxon>
        <taxon>Eurotiomycetidae</taxon>
        <taxon>Eurotiales</taxon>
        <taxon>Aspergillaceae</taxon>
        <taxon>Penicillium</taxon>
    </lineage>
</organism>
<feature type="compositionally biased region" description="Acidic residues" evidence="5">
    <location>
        <begin position="291"/>
        <end position="307"/>
    </location>
</feature>
<dbReference type="RefSeq" id="XP_058333916.1">
    <property type="nucleotide sequence ID" value="XM_058470775.1"/>
</dbReference>
<keyword evidence="2" id="KW-0240">DNA-directed RNA polymerase</keyword>
<evidence type="ECO:0000256" key="5">
    <source>
        <dbReference type="SAM" id="MobiDB-lite"/>
    </source>
</evidence>
<dbReference type="GO" id="GO:0003677">
    <property type="term" value="F:DNA binding"/>
    <property type="evidence" value="ECO:0007669"/>
    <property type="project" value="InterPro"/>
</dbReference>
<dbReference type="AlphaFoldDB" id="A0A9W9PGW3"/>
<dbReference type="PANTHER" id="PTHR13408">
    <property type="entry name" value="DNA-DIRECTED RNA POLYMERASE III"/>
    <property type="match status" value="1"/>
</dbReference>
<dbReference type="InterPro" id="IPR007811">
    <property type="entry name" value="RPC4"/>
</dbReference>
<keyword evidence="4" id="KW-0539">Nucleus</keyword>
<gene>
    <name evidence="6" type="ORF">N7468_001478</name>
</gene>
<sequence length="583" mass="62526">MPPKAGTRRTAAGASGDADSSQNTPEAHSTPSQSATPGPSGRPVQRLQSLKKRPASGSIPATGRPSALSGEAPKPALKFKPKAVARKTKEEREAIEKLEAERNSERLKEAAAIQRGRGGNTRGRGSFRGRGGAAGLAGSGPLGSGAGSGFGGAKRGRGGGAGGQGGFGRKRGAPRGGFGDSARYDDSSDDDLRVSIDNINLESEDSDSDVAGVKGKRPSRRKIATNNGLRPARVPRREHEERIVSVNMESSSSKAAEIREKAHAENQAIEVDDKSSSEEKEATEPRVKEEPQDDDTAMEDVPQDDDFLPATPVRVRRKTSDPKQQAKGKESTQQPVEPPPPKRDPRDLLRTREEIEEYDRHLEDLEHFRNLLSIRVTEKAPNSAGRPAPQSTEAGAEPAAEEQRPESMAIDGEGEGENEEQEGTEPKINEHLLGQLFLMQFPPMTPTLTIPGETSKPVAPHLPKHLDPEVKTEDGGFQSTSSHPTKANASQIITASTNWSLPAGRVGKLNVHKSGRVTMDWGGISFELDRAAKVDFAQEALIMSTPEAVEPGQPARDTAKQTAWSMGQLSGKFTVMPNWDQIL</sequence>
<reference evidence="6" key="1">
    <citation type="submission" date="2022-11" db="EMBL/GenBank/DDBJ databases">
        <authorList>
            <person name="Petersen C."/>
        </authorList>
    </citation>
    <scope>NUCLEOTIDE SEQUENCE</scope>
    <source>
        <strain evidence="6">IBT 19713</strain>
    </source>
</reference>
<feature type="compositionally biased region" description="Acidic residues" evidence="5">
    <location>
        <begin position="412"/>
        <end position="423"/>
    </location>
</feature>
<comment type="caution">
    <text evidence="6">The sequence shown here is derived from an EMBL/GenBank/DDBJ whole genome shotgun (WGS) entry which is preliminary data.</text>
</comment>
<reference evidence="6" key="2">
    <citation type="journal article" date="2023" name="IMA Fungus">
        <title>Comparative genomic study of the Penicillium genus elucidates a diverse pangenome and 15 lateral gene transfer events.</title>
        <authorList>
            <person name="Petersen C."/>
            <person name="Sorensen T."/>
            <person name="Nielsen M.R."/>
            <person name="Sondergaard T.E."/>
            <person name="Sorensen J.L."/>
            <person name="Fitzpatrick D.A."/>
            <person name="Frisvad J.C."/>
            <person name="Nielsen K.L."/>
        </authorList>
    </citation>
    <scope>NUCLEOTIDE SEQUENCE</scope>
    <source>
        <strain evidence="6">IBT 19713</strain>
    </source>
</reference>
<dbReference type="EMBL" id="JAPQKS010000002">
    <property type="protein sequence ID" value="KAJ5246495.1"/>
    <property type="molecule type" value="Genomic_DNA"/>
</dbReference>
<feature type="compositionally biased region" description="Basic residues" evidence="5">
    <location>
        <begin position="214"/>
        <end position="223"/>
    </location>
</feature>
<feature type="compositionally biased region" description="Basic and acidic residues" evidence="5">
    <location>
        <begin position="271"/>
        <end position="290"/>
    </location>
</feature>
<evidence type="ECO:0008006" key="8">
    <source>
        <dbReference type="Google" id="ProtNLM"/>
    </source>
</evidence>
<feature type="compositionally biased region" description="Polar residues" evidence="5">
    <location>
        <begin position="22"/>
        <end position="37"/>
    </location>
</feature>
<evidence type="ECO:0000256" key="4">
    <source>
        <dbReference type="ARBA" id="ARBA00023242"/>
    </source>
</evidence>
<comment type="subcellular location">
    <subcellularLocation>
        <location evidence="1">Nucleus</location>
    </subcellularLocation>
</comment>
<dbReference type="Pfam" id="PF05132">
    <property type="entry name" value="RNA_pol_Rpc4"/>
    <property type="match status" value="1"/>
</dbReference>
<feature type="compositionally biased region" description="Basic residues" evidence="5">
    <location>
        <begin position="77"/>
        <end position="86"/>
    </location>
</feature>
<dbReference type="Proteomes" id="UP001150941">
    <property type="component" value="Unassembled WGS sequence"/>
</dbReference>
<feature type="compositionally biased region" description="Basic and acidic residues" evidence="5">
    <location>
        <begin position="87"/>
        <end position="109"/>
    </location>
</feature>
<evidence type="ECO:0000256" key="3">
    <source>
        <dbReference type="ARBA" id="ARBA00023163"/>
    </source>
</evidence>
<feature type="region of interest" description="Disordered" evidence="5">
    <location>
        <begin position="1"/>
        <end position="361"/>
    </location>
</feature>
<feature type="region of interest" description="Disordered" evidence="5">
    <location>
        <begin position="379"/>
        <end position="424"/>
    </location>
</feature>
<accession>A0A9W9PGW3</accession>
<feature type="compositionally biased region" description="Basic and acidic residues" evidence="5">
    <location>
        <begin position="182"/>
        <end position="194"/>
    </location>
</feature>
<protein>
    <recommendedName>
        <fullName evidence="8">DNA-directed RNA polymerase III RPC4</fullName>
    </recommendedName>
</protein>
<name>A0A9W9PGW3_9EURO</name>
<proteinExistence type="predicted"/>
<feature type="compositionally biased region" description="Low complexity" evidence="5">
    <location>
        <begin position="8"/>
        <end position="21"/>
    </location>
</feature>
<dbReference type="GO" id="GO:0005666">
    <property type="term" value="C:RNA polymerase III complex"/>
    <property type="evidence" value="ECO:0007669"/>
    <property type="project" value="InterPro"/>
</dbReference>
<feature type="compositionally biased region" description="Gly residues" evidence="5">
    <location>
        <begin position="116"/>
        <end position="167"/>
    </location>
</feature>
<keyword evidence="3" id="KW-0804">Transcription</keyword>
<evidence type="ECO:0000313" key="7">
    <source>
        <dbReference type="Proteomes" id="UP001150941"/>
    </source>
</evidence>
<dbReference type="GeneID" id="83198078"/>
<dbReference type="OrthoDB" id="5836119at2759"/>
<keyword evidence="7" id="KW-1185">Reference proteome</keyword>
<evidence type="ECO:0000313" key="6">
    <source>
        <dbReference type="EMBL" id="KAJ5246495.1"/>
    </source>
</evidence>
<feature type="compositionally biased region" description="Basic and acidic residues" evidence="5">
    <location>
        <begin position="340"/>
        <end position="361"/>
    </location>
</feature>
<dbReference type="PANTHER" id="PTHR13408:SF0">
    <property type="entry name" value="DNA-DIRECTED RNA POLYMERASE III SUBUNIT RPC4"/>
    <property type="match status" value="1"/>
</dbReference>